<dbReference type="PANTHER" id="PTHR37809">
    <property type="entry name" value="RIBOSOMAL PROTEIN S12 METHYLTHIOTRANSFERASE ACCESSORY FACTOR YCAO"/>
    <property type="match status" value="1"/>
</dbReference>
<protein>
    <submittedName>
        <fullName evidence="2">TOMM leader peptide-binding protein</fullName>
    </submittedName>
</protein>
<dbReference type="Proteomes" id="UP001500967">
    <property type="component" value="Unassembled WGS sequence"/>
</dbReference>
<sequence length="747" mass="80438">MPNTSRVRLRADLTYRLAGDDTVYVLSESSTAALRGTLSRDLVEAAREPVAVDDLLDRLAERHPRERSEAAIRQLREAGLLRSATVGEGPADVLAGLDALLAADDAIARGTREPFTVAVVATGRTKPGSVELLAEALGGGFAVDGAGPPDCVVVLADDYLAPEVAEAGRGLSGAATPWLLAKPTGLQVLVGPLFAGAGHACFSCLRTALERNRMIVADAERPAPATPWTRTLGIALLADAVANTLVGARNAARLAGRVTRMDTRSLTVDRHEVVKRPQCRECGSPEGWQHRWVPGAADTTPDGHGNGSRLYPAEQTLARLRKHVSPLTGWVDRLEPTPGTEAHRIHGYRAGRNLSLGGSDASRPWSTIRESSGGKGRTAAEAEVGALCEALERACGVWDPDRAETVAAPADLDPATVVGLERLLHFSDSQFAGRTDWNRENLGFHWVPRPADPAQAISWTGARSLTTDEPRLLPSAYVWYGHPDTTALRAARADSNGCAAGNTYDEAVLQGFYELVERDSVALWWYNRSPRPAVDLTAVADPYLDEVAALHRRLGREFWVLDVTADLDVPAYVAVSRRRTVDDQRIMLGFGAHGDPAVALSRAVSEMIQLLPNVEDLTGRSSEPPNRLDRDLAAWLASARVETEDWLAPHGVTGLSPAGGPVVQSAAGLRRELTRCLDRARSAGLDVVVCDQTRPEIELAVVKVVVPGLRHFWRRLGPGRLYDVPVALGRRDTAIAESDVNPWNVFL</sequence>
<dbReference type="InterPro" id="IPR003776">
    <property type="entry name" value="YcaO-like_dom"/>
</dbReference>
<keyword evidence="3" id="KW-1185">Reference proteome</keyword>
<dbReference type="RefSeq" id="WP_344649366.1">
    <property type="nucleotide sequence ID" value="NZ_BAAAGX010000010.1"/>
</dbReference>
<evidence type="ECO:0000313" key="2">
    <source>
        <dbReference type="EMBL" id="GAA0242154.1"/>
    </source>
</evidence>
<dbReference type="NCBIfam" id="TIGR00702">
    <property type="entry name" value="YcaO-type kinase domain"/>
    <property type="match status" value="1"/>
</dbReference>
<evidence type="ECO:0000313" key="3">
    <source>
        <dbReference type="Proteomes" id="UP001500967"/>
    </source>
</evidence>
<proteinExistence type="predicted"/>
<dbReference type="Gene3D" id="3.40.50.720">
    <property type="entry name" value="NAD(P)-binding Rossmann-like Domain"/>
    <property type="match status" value="1"/>
</dbReference>
<dbReference type="Pfam" id="PF02624">
    <property type="entry name" value="YcaO"/>
    <property type="match status" value="1"/>
</dbReference>
<gene>
    <name evidence="2" type="ORF">GCM10009539_29440</name>
</gene>
<comment type="caution">
    <text evidence="2">The sequence shown here is derived from an EMBL/GenBank/DDBJ whole genome shotgun (WGS) entry which is preliminary data.</text>
</comment>
<dbReference type="Gene3D" id="3.30.1330.230">
    <property type="match status" value="1"/>
</dbReference>
<reference evidence="3" key="1">
    <citation type="journal article" date="2019" name="Int. J. Syst. Evol. Microbiol.">
        <title>The Global Catalogue of Microorganisms (GCM) 10K type strain sequencing project: providing services to taxonomists for standard genome sequencing and annotation.</title>
        <authorList>
            <consortium name="The Broad Institute Genomics Platform"/>
            <consortium name="The Broad Institute Genome Sequencing Center for Infectious Disease"/>
            <person name="Wu L."/>
            <person name="Ma J."/>
        </authorList>
    </citation>
    <scope>NUCLEOTIDE SEQUENCE [LARGE SCALE GENOMIC DNA]</scope>
    <source>
        <strain evidence="3">JCM 10425</strain>
    </source>
</reference>
<dbReference type="PANTHER" id="PTHR37809:SF1">
    <property type="entry name" value="RIBOSOMAL PROTEIN S12 METHYLTHIOTRANSFERASE ACCESSORY FACTOR YCAO"/>
    <property type="match status" value="1"/>
</dbReference>
<dbReference type="Gene3D" id="3.30.160.660">
    <property type="match status" value="1"/>
</dbReference>
<feature type="domain" description="YcaO" evidence="1">
    <location>
        <begin position="374"/>
        <end position="747"/>
    </location>
</feature>
<evidence type="ECO:0000259" key="1">
    <source>
        <dbReference type="PROSITE" id="PS51664"/>
    </source>
</evidence>
<organism evidence="2 3">
    <name type="scientific">Cryptosporangium japonicum</name>
    <dbReference type="NCBI Taxonomy" id="80872"/>
    <lineage>
        <taxon>Bacteria</taxon>
        <taxon>Bacillati</taxon>
        <taxon>Actinomycetota</taxon>
        <taxon>Actinomycetes</taxon>
        <taxon>Cryptosporangiales</taxon>
        <taxon>Cryptosporangiaceae</taxon>
        <taxon>Cryptosporangium</taxon>
    </lineage>
</organism>
<dbReference type="EMBL" id="BAAAGX010000010">
    <property type="protein sequence ID" value="GAA0242154.1"/>
    <property type="molecule type" value="Genomic_DNA"/>
</dbReference>
<dbReference type="Gene3D" id="3.30.40.250">
    <property type="match status" value="1"/>
</dbReference>
<dbReference type="Gene3D" id="3.90.930.60">
    <property type="match status" value="1"/>
</dbReference>
<accession>A0ABP3DWI8</accession>
<name>A0ABP3DWI8_9ACTN</name>
<dbReference type="NCBIfam" id="TIGR03882">
    <property type="entry name" value="cyclo_dehyd_2"/>
    <property type="match status" value="1"/>
</dbReference>
<dbReference type="InterPro" id="IPR027624">
    <property type="entry name" value="TOMM_cyclo_SagD"/>
</dbReference>
<dbReference type="NCBIfam" id="TIGR03604">
    <property type="entry name" value="TOMM_cyclo_SagD"/>
    <property type="match status" value="1"/>
</dbReference>
<dbReference type="PROSITE" id="PS51664">
    <property type="entry name" value="YCAO"/>
    <property type="match status" value="1"/>
</dbReference>
<dbReference type="InterPro" id="IPR022291">
    <property type="entry name" value="Bacteriocin_synth_cyclodeHase"/>
</dbReference>